<comment type="caution">
    <text evidence="2">The sequence shown here is derived from an EMBL/GenBank/DDBJ whole genome shotgun (WGS) entry which is preliminary data.</text>
</comment>
<accession>A0A016V1R7</accession>
<keyword evidence="3" id="KW-1185">Reference proteome</keyword>
<protein>
    <submittedName>
        <fullName evidence="2">Uncharacterized protein</fullName>
    </submittedName>
</protein>
<proteinExistence type="predicted"/>
<dbReference type="Proteomes" id="UP000024635">
    <property type="component" value="Unassembled WGS sequence"/>
</dbReference>
<gene>
    <name evidence="2" type="primary">Acey_s0021.g354</name>
    <name evidence="2" type="ORF">Y032_0021g354</name>
</gene>
<sequence length="74" mass="7625">MQNLRLSRRSSPLSSIGIDDGVSTTAATAATHASDAPPTINTHNGQCRRGAAIETAILLEEYSGSLRTSLSVAG</sequence>
<evidence type="ECO:0000256" key="1">
    <source>
        <dbReference type="SAM" id="MobiDB-lite"/>
    </source>
</evidence>
<name>A0A016V1R7_9BILA</name>
<reference evidence="3" key="1">
    <citation type="journal article" date="2015" name="Nat. Genet.">
        <title>The genome and transcriptome of the zoonotic hookworm Ancylostoma ceylanicum identify infection-specific gene families.</title>
        <authorList>
            <person name="Schwarz E.M."/>
            <person name="Hu Y."/>
            <person name="Antoshechkin I."/>
            <person name="Miller M.M."/>
            <person name="Sternberg P.W."/>
            <person name="Aroian R.V."/>
        </authorList>
    </citation>
    <scope>NUCLEOTIDE SEQUENCE</scope>
    <source>
        <strain evidence="3">HY135</strain>
    </source>
</reference>
<evidence type="ECO:0000313" key="2">
    <source>
        <dbReference type="EMBL" id="EYC20668.1"/>
    </source>
</evidence>
<evidence type="ECO:0000313" key="3">
    <source>
        <dbReference type="Proteomes" id="UP000024635"/>
    </source>
</evidence>
<dbReference type="EMBL" id="JARK01001357">
    <property type="protein sequence ID" value="EYC20668.1"/>
    <property type="molecule type" value="Genomic_DNA"/>
</dbReference>
<feature type="region of interest" description="Disordered" evidence="1">
    <location>
        <begin position="1"/>
        <end position="20"/>
    </location>
</feature>
<organism evidence="2 3">
    <name type="scientific">Ancylostoma ceylanicum</name>
    <dbReference type="NCBI Taxonomy" id="53326"/>
    <lineage>
        <taxon>Eukaryota</taxon>
        <taxon>Metazoa</taxon>
        <taxon>Ecdysozoa</taxon>
        <taxon>Nematoda</taxon>
        <taxon>Chromadorea</taxon>
        <taxon>Rhabditida</taxon>
        <taxon>Rhabditina</taxon>
        <taxon>Rhabditomorpha</taxon>
        <taxon>Strongyloidea</taxon>
        <taxon>Ancylostomatidae</taxon>
        <taxon>Ancylostomatinae</taxon>
        <taxon>Ancylostoma</taxon>
    </lineage>
</organism>
<dbReference type="AlphaFoldDB" id="A0A016V1R7"/>